<evidence type="ECO:0000313" key="13">
    <source>
        <dbReference type="Proteomes" id="UP000037510"/>
    </source>
</evidence>
<keyword evidence="7" id="KW-0560">Oxidoreductase</keyword>
<evidence type="ECO:0000256" key="5">
    <source>
        <dbReference type="ARBA" id="ARBA00022832"/>
    </source>
</evidence>
<dbReference type="EMBL" id="JTDY01003340">
    <property type="protein sequence ID" value="KOB69704.1"/>
    <property type="molecule type" value="Genomic_DNA"/>
</dbReference>
<keyword evidence="13" id="KW-1185">Reference proteome</keyword>
<dbReference type="GO" id="GO:0006636">
    <property type="term" value="P:unsaturated fatty acid biosynthetic process"/>
    <property type="evidence" value="ECO:0007669"/>
    <property type="project" value="TreeGrafter"/>
</dbReference>
<keyword evidence="10" id="KW-0275">Fatty acid biosynthesis</keyword>
<dbReference type="PANTHER" id="PTHR11351">
    <property type="entry name" value="ACYL-COA DESATURASE"/>
    <property type="match status" value="1"/>
</dbReference>
<feature type="transmembrane region" description="Helical" evidence="11">
    <location>
        <begin position="126"/>
        <end position="144"/>
    </location>
</feature>
<evidence type="ECO:0000256" key="2">
    <source>
        <dbReference type="ARBA" id="ARBA00009295"/>
    </source>
</evidence>
<evidence type="ECO:0000256" key="6">
    <source>
        <dbReference type="ARBA" id="ARBA00022989"/>
    </source>
</evidence>
<evidence type="ECO:0000256" key="10">
    <source>
        <dbReference type="ARBA" id="ARBA00023160"/>
    </source>
</evidence>
<evidence type="ECO:0000256" key="3">
    <source>
        <dbReference type="ARBA" id="ARBA00022516"/>
    </source>
</evidence>
<sequence length="150" mass="17284">MHFNIALGRVVVDYRLVLKTCYAKYSESHERQCIGTDYTYKHEIVWKNVLGFLIIHVLGGYGGFLLLSGALSYKTILYCGDTDADPHNSNRGFFFSHMGWLMTKKHPYVIELGRKVDMSDLLADPYILSLHLTWLVNSLAHFYGTRPYDK</sequence>
<dbReference type="GO" id="GO:0005789">
    <property type="term" value="C:endoplasmic reticulum membrane"/>
    <property type="evidence" value="ECO:0007669"/>
    <property type="project" value="TreeGrafter"/>
</dbReference>
<name>A0A0L7L360_OPEBR</name>
<accession>A0A0L7L360</accession>
<evidence type="ECO:0000256" key="8">
    <source>
        <dbReference type="ARBA" id="ARBA00023098"/>
    </source>
</evidence>
<keyword evidence="9 11" id="KW-0472">Membrane</keyword>
<proteinExistence type="inferred from homology"/>
<comment type="subcellular location">
    <subcellularLocation>
        <location evidence="1">Membrane</location>
        <topology evidence="1">Multi-pass membrane protein</topology>
    </subcellularLocation>
</comment>
<keyword evidence="3" id="KW-0444">Lipid biosynthesis</keyword>
<keyword evidence="5" id="KW-0276">Fatty acid metabolism</keyword>
<reference evidence="12 13" key="1">
    <citation type="journal article" date="2015" name="Genome Biol. Evol.">
        <title>The genome of winter moth (Operophtera brumata) provides a genomic perspective on sexual dimorphism and phenology.</title>
        <authorList>
            <person name="Derks M.F."/>
            <person name="Smit S."/>
            <person name="Salis L."/>
            <person name="Schijlen E."/>
            <person name="Bossers A."/>
            <person name="Mateman C."/>
            <person name="Pijl A.S."/>
            <person name="de Ridder D."/>
            <person name="Groenen M.A."/>
            <person name="Visser M.E."/>
            <person name="Megens H.J."/>
        </authorList>
    </citation>
    <scope>NUCLEOTIDE SEQUENCE [LARGE SCALE GENOMIC DNA]</scope>
    <source>
        <strain evidence="12">WM2013NL</strain>
        <tissue evidence="12">Head and thorax</tissue>
    </source>
</reference>
<evidence type="ECO:0000313" key="12">
    <source>
        <dbReference type="EMBL" id="KOB69704.1"/>
    </source>
</evidence>
<keyword evidence="8" id="KW-0443">Lipid metabolism</keyword>
<dbReference type="GO" id="GO:0005506">
    <property type="term" value="F:iron ion binding"/>
    <property type="evidence" value="ECO:0007669"/>
    <property type="project" value="TreeGrafter"/>
</dbReference>
<comment type="similarity">
    <text evidence="2">Belongs to the fatty acid desaturase type 1 family.</text>
</comment>
<feature type="transmembrane region" description="Helical" evidence="11">
    <location>
        <begin position="49"/>
        <end position="71"/>
    </location>
</feature>
<evidence type="ECO:0000256" key="11">
    <source>
        <dbReference type="SAM" id="Phobius"/>
    </source>
</evidence>
<dbReference type="AlphaFoldDB" id="A0A0L7L360"/>
<evidence type="ECO:0000256" key="4">
    <source>
        <dbReference type="ARBA" id="ARBA00022692"/>
    </source>
</evidence>
<organism evidence="12 13">
    <name type="scientific">Operophtera brumata</name>
    <name type="common">Winter moth</name>
    <name type="synonym">Phalaena brumata</name>
    <dbReference type="NCBI Taxonomy" id="104452"/>
    <lineage>
        <taxon>Eukaryota</taxon>
        <taxon>Metazoa</taxon>
        <taxon>Ecdysozoa</taxon>
        <taxon>Arthropoda</taxon>
        <taxon>Hexapoda</taxon>
        <taxon>Insecta</taxon>
        <taxon>Pterygota</taxon>
        <taxon>Neoptera</taxon>
        <taxon>Endopterygota</taxon>
        <taxon>Lepidoptera</taxon>
        <taxon>Glossata</taxon>
        <taxon>Ditrysia</taxon>
        <taxon>Geometroidea</taxon>
        <taxon>Geometridae</taxon>
        <taxon>Larentiinae</taxon>
        <taxon>Operophtera</taxon>
    </lineage>
</organism>
<dbReference type="PANTHER" id="PTHR11351:SF31">
    <property type="entry name" value="DESATURASE 1, ISOFORM A-RELATED"/>
    <property type="match status" value="1"/>
</dbReference>
<evidence type="ECO:0000256" key="7">
    <source>
        <dbReference type="ARBA" id="ARBA00023002"/>
    </source>
</evidence>
<evidence type="ECO:0000256" key="1">
    <source>
        <dbReference type="ARBA" id="ARBA00004141"/>
    </source>
</evidence>
<evidence type="ECO:0000256" key="9">
    <source>
        <dbReference type="ARBA" id="ARBA00023136"/>
    </source>
</evidence>
<dbReference type="STRING" id="104452.A0A0L7L360"/>
<comment type="caution">
    <text evidence="12">The sequence shown here is derived from an EMBL/GenBank/DDBJ whole genome shotgun (WGS) entry which is preliminary data.</text>
</comment>
<dbReference type="Proteomes" id="UP000037510">
    <property type="component" value="Unassembled WGS sequence"/>
</dbReference>
<keyword evidence="4 11" id="KW-0812">Transmembrane</keyword>
<protein>
    <submittedName>
        <fullName evidence="12">Acyl-CoA desaturase BmorQPVE3</fullName>
    </submittedName>
</protein>
<dbReference type="InterPro" id="IPR015876">
    <property type="entry name" value="Acyl-CoA_DS"/>
</dbReference>
<gene>
    <name evidence="12" type="ORF">OBRU01_13745</name>
</gene>
<dbReference type="GO" id="GO:0004768">
    <property type="term" value="F:stearoyl-CoA 9-desaturase activity"/>
    <property type="evidence" value="ECO:0007669"/>
    <property type="project" value="TreeGrafter"/>
</dbReference>
<keyword evidence="6 11" id="KW-1133">Transmembrane helix</keyword>